<evidence type="ECO:0000259" key="2">
    <source>
        <dbReference type="Pfam" id="PF20943"/>
    </source>
</evidence>
<feature type="domain" description="DUF4785" evidence="2">
    <location>
        <begin position="237"/>
        <end position="323"/>
    </location>
</feature>
<evidence type="ECO:0000313" key="4">
    <source>
        <dbReference type="Proteomes" id="UP001595897"/>
    </source>
</evidence>
<proteinExistence type="predicted"/>
<keyword evidence="4" id="KW-1185">Reference proteome</keyword>
<name>A0ABV9LZ83_9ALTE</name>
<dbReference type="Proteomes" id="UP001595897">
    <property type="component" value="Unassembled WGS sequence"/>
</dbReference>
<organism evidence="3 4">
    <name type="scientific">Glaciecola siphonariae</name>
    <dbReference type="NCBI Taxonomy" id="521012"/>
    <lineage>
        <taxon>Bacteria</taxon>
        <taxon>Pseudomonadati</taxon>
        <taxon>Pseudomonadota</taxon>
        <taxon>Gammaproteobacteria</taxon>
        <taxon>Alteromonadales</taxon>
        <taxon>Alteromonadaceae</taxon>
        <taxon>Glaciecola</taxon>
    </lineage>
</organism>
<dbReference type="Pfam" id="PF20943">
    <property type="entry name" value="DUF4785_3rd"/>
    <property type="match status" value="1"/>
</dbReference>
<comment type="caution">
    <text evidence="3">The sequence shown here is derived from an EMBL/GenBank/DDBJ whole genome shotgun (WGS) entry which is preliminary data.</text>
</comment>
<gene>
    <name evidence="3" type="ORF">ACFO4O_13330</name>
</gene>
<dbReference type="EMBL" id="JBHSGU010000005">
    <property type="protein sequence ID" value="MFC4701150.1"/>
    <property type="molecule type" value="Genomic_DNA"/>
</dbReference>
<dbReference type="InterPro" id="IPR048295">
    <property type="entry name" value="DUF4785_C"/>
</dbReference>
<evidence type="ECO:0000256" key="1">
    <source>
        <dbReference type="SAM" id="MobiDB-lite"/>
    </source>
</evidence>
<dbReference type="Gene3D" id="2.60.40.3870">
    <property type="entry name" value="Uncharacterised protein PF16024, DUF4785"/>
    <property type="match status" value="1"/>
</dbReference>
<protein>
    <recommendedName>
        <fullName evidence="2">DUF4785 domain-containing protein</fullName>
    </recommendedName>
</protein>
<sequence>MSKPLILILSAIVICAWVIWFAWPDAGGASDAHKNTNNEQTTPLNAPLPTPAPNKPSPELTTQLIAQVDEPALATLATQISDIADAFSQQSQFPLESQPVLHPEQVVVYEPFAETWTEFSLPSQAYGEIKLALATDEYQYFTGQDVEVLVQIAGVPSDADVDVSVEMVESDSANAAAIETIDVESNFSGQWEANETIPASTFEYGSLPEELQLNAYVTVDNEVFFSSSVFKYTQPSATVTGLDNPNPNNEYLDIPLNVDVHKSGYFYVSAVLYDQNNDTPLIQLQQEARLSSGSQEIVLKAHIQALKFKGNEGPYRLSNIRLKRGAEEGEQFDQAGNSEAKSYEVEGFGFDRYEDKTFFDPLAAERESFLRQLGSISGAN</sequence>
<accession>A0ABV9LZ83</accession>
<evidence type="ECO:0000313" key="3">
    <source>
        <dbReference type="EMBL" id="MFC4701150.1"/>
    </source>
</evidence>
<dbReference type="RefSeq" id="WP_382409318.1">
    <property type="nucleotide sequence ID" value="NZ_JBHSGU010000005.1"/>
</dbReference>
<feature type="compositionally biased region" description="Pro residues" evidence="1">
    <location>
        <begin position="46"/>
        <end position="56"/>
    </location>
</feature>
<reference evidence="4" key="1">
    <citation type="journal article" date="2019" name="Int. J. Syst. Evol. Microbiol.">
        <title>The Global Catalogue of Microorganisms (GCM) 10K type strain sequencing project: providing services to taxonomists for standard genome sequencing and annotation.</title>
        <authorList>
            <consortium name="The Broad Institute Genomics Platform"/>
            <consortium name="The Broad Institute Genome Sequencing Center for Infectious Disease"/>
            <person name="Wu L."/>
            <person name="Ma J."/>
        </authorList>
    </citation>
    <scope>NUCLEOTIDE SEQUENCE [LARGE SCALE GENOMIC DNA]</scope>
    <source>
        <strain evidence="4">KACC 12507</strain>
    </source>
</reference>
<feature type="region of interest" description="Disordered" evidence="1">
    <location>
        <begin position="32"/>
        <end position="58"/>
    </location>
</feature>